<accession>A0AAU9X869</accession>
<feature type="region of interest" description="Disordered" evidence="1">
    <location>
        <begin position="51"/>
        <end position="179"/>
    </location>
</feature>
<evidence type="ECO:0000313" key="2">
    <source>
        <dbReference type="EMBL" id="CAH3139705.1"/>
    </source>
</evidence>
<feature type="compositionally biased region" description="Basic and acidic residues" evidence="1">
    <location>
        <begin position="85"/>
        <end position="108"/>
    </location>
</feature>
<evidence type="ECO:0000256" key="1">
    <source>
        <dbReference type="SAM" id="MobiDB-lite"/>
    </source>
</evidence>
<organism evidence="2 3">
    <name type="scientific">Pocillopora meandrina</name>
    <dbReference type="NCBI Taxonomy" id="46732"/>
    <lineage>
        <taxon>Eukaryota</taxon>
        <taxon>Metazoa</taxon>
        <taxon>Cnidaria</taxon>
        <taxon>Anthozoa</taxon>
        <taxon>Hexacorallia</taxon>
        <taxon>Scleractinia</taxon>
        <taxon>Astrocoeniina</taxon>
        <taxon>Pocilloporidae</taxon>
        <taxon>Pocillopora</taxon>
    </lineage>
</organism>
<sequence length="192" mass="22015">MSYTPNHSYRGNYYYNPHWVQASGENPPLLVYGNMVDFTVGPDGTHYFNEVHNGPFTAPSSQTVEIESDPTASEDAVKRKPGKSFKSDDKKAGQKRDREQGKDEKKSQDASGETDSSSDEDIWATEDEDCYEENDSDSSQDEYNRGPSRDYSRDRRRRPLHNRRARSPRSPRREVDARSTIVSLVPREFQLN</sequence>
<reference evidence="2 3" key="1">
    <citation type="submission" date="2022-05" db="EMBL/GenBank/DDBJ databases">
        <authorList>
            <consortium name="Genoscope - CEA"/>
            <person name="William W."/>
        </authorList>
    </citation>
    <scope>NUCLEOTIDE SEQUENCE [LARGE SCALE GENOMIC DNA]</scope>
</reference>
<dbReference type="Proteomes" id="UP001159428">
    <property type="component" value="Unassembled WGS sequence"/>
</dbReference>
<evidence type="ECO:0000313" key="3">
    <source>
        <dbReference type="Proteomes" id="UP001159428"/>
    </source>
</evidence>
<gene>
    <name evidence="2" type="ORF">PMEA_00018936</name>
</gene>
<keyword evidence="3" id="KW-1185">Reference proteome</keyword>
<protein>
    <submittedName>
        <fullName evidence="2">Uncharacterized protein</fullName>
    </submittedName>
</protein>
<feature type="compositionally biased region" description="Acidic residues" evidence="1">
    <location>
        <begin position="116"/>
        <end position="140"/>
    </location>
</feature>
<feature type="compositionally biased region" description="Basic residues" evidence="1">
    <location>
        <begin position="154"/>
        <end position="170"/>
    </location>
</feature>
<proteinExistence type="predicted"/>
<name>A0AAU9X869_9CNID</name>
<dbReference type="AlphaFoldDB" id="A0AAU9X869"/>
<dbReference type="EMBL" id="CALNXJ010000033">
    <property type="protein sequence ID" value="CAH3139705.1"/>
    <property type="molecule type" value="Genomic_DNA"/>
</dbReference>
<comment type="caution">
    <text evidence="2">The sequence shown here is derived from an EMBL/GenBank/DDBJ whole genome shotgun (WGS) entry which is preliminary data.</text>
</comment>
<feature type="compositionally biased region" description="Basic and acidic residues" evidence="1">
    <location>
        <begin position="142"/>
        <end position="153"/>
    </location>
</feature>